<dbReference type="PANTHER" id="PTHR30033:SF1">
    <property type="entry name" value="FLAGELLAR HOOK-ASSOCIATED PROTEIN 1"/>
    <property type="match status" value="1"/>
</dbReference>
<evidence type="ECO:0000259" key="5">
    <source>
        <dbReference type="Pfam" id="PF06429"/>
    </source>
</evidence>
<dbReference type="Proteomes" id="UP000310754">
    <property type="component" value="Unassembled WGS sequence"/>
</dbReference>
<dbReference type="EMBL" id="SSOA01000002">
    <property type="protein sequence ID" value="THF52135.1"/>
    <property type="molecule type" value="Genomic_DNA"/>
</dbReference>
<organism evidence="6 7">
    <name type="scientific">Allorhizobium terrae</name>
    <dbReference type="NCBI Taxonomy" id="1848972"/>
    <lineage>
        <taxon>Bacteria</taxon>
        <taxon>Pseudomonadati</taxon>
        <taxon>Pseudomonadota</taxon>
        <taxon>Alphaproteobacteria</taxon>
        <taxon>Hyphomicrobiales</taxon>
        <taxon>Rhizobiaceae</taxon>
        <taxon>Rhizobium/Agrobacterium group</taxon>
        <taxon>Allorhizobium</taxon>
    </lineage>
</organism>
<evidence type="ECO:0000313" key="7">
    <source>
        <dbReference type="Proteomes" id="UP000310754"/>
    </source>
</evidence>
<gene>
    <name evidence="6" type="ORF">E6C51_04760</name>
</gene>
<dbReference type="GO" id="GO:0009425">
    <property type="term" value="C:bacterial-type flagellum basal body"/>
    <property type="evidence" value="ECO:0007669"/>
    <property type="project" value="UniProtKB-SubCell"/>
</dbReference>
<comment type="caution">
    <text evidence="6">The sequence shown here is derived from an EMBL/GenBank/DDBJ whole genome shotgun (WGS) entry which is preliminary data.</text>
</comment>
<dbReference type="AlphaFoldDB" id="A0A4S4A1P9"/>
<keyword evidence="6" id="KW-0969">Cilium</keyword>
<feature type="region of interest" description="Disordered" evidence="3">
    <location>
        <begin position="40"/>
        <end position="69"/>
    </location>
</feature>
<dbReference type="InterPro" id="IPR001444">
    <property type="entry name" value="Flag_bb_rod_N"/>
</dbReference>
<name>A0A4S4A1P9_9HYPH</name>
<accession>A0A4S4A1P9</accession>
<dbReference type="GO" id="GO:0005198">
    <property type="term" value="F:structural molecule activity"/>
    <property type="evidence" value="ECO:0007669"/>
    <property type="project" value="InterPro"/>
</dbReference>
<keyword evidence="7" id="KW-1185">Reference proteome</keyword>
<dbReference type="Pfam" id="PF00460">
    <property type="entry name" value="Flg_bb_rod"/>
    <property type="match status" value="1"/>
</dbReference>
<dbReference type="InterPro" id="IPR002371">
    <property type="entry name" value="FlgK"/>
</dbReference>
<dbReference type="InterPro" id="IPR010930">
    <property type="entry name" value="Flg_bb/hook_C_dom"/>
</dbReference>
<dbReference type="RefSeq" id="WP_146929486.1">
    <property type="nucleotide sequence ID" value="NZ_SSOA01000002.1"/>
</dbReference>
<dbReference type="GO" id="GO:0009424">
    <property type="term" value="C:bacterial-type flagellum hook"/>
    <property type="evidence" value="ECO:0007669"/>
    <property type="project" value="InterPro"/>
</dbReference>
<dbReference type="PANTHER" id="PTHR30033">
    <property type="entry name" value="FLAGELLAR HOOK-ASSOCIATED PROTEIN 1"/>
    <property type="match status" value="1"/>
</dbReference>
<reference evidence="6 7" key="1">
    <citation type="submission" date="2019-04" db="EMBL/GenBank/DDBJ databases">
        <title>Rhizobium terrae sp. nov., isolated from a paddy soil.</title>
        <authorList>
            <person name="Lin S.-Y."/>
            <person name="Hameed A."/>
            <person name="Huang H.-I."/>
            <person name="Young C.-C."/>
        </authorList>
    </citation>
    <scope>NUCLEOTIDE SEQUENCE [LARGE SCALE GENOMIC DNA]</scope>
    <source>
        <strain evidence="6 7">CC-HIH110</strain>
    </source>
</reference>
<keyword evidence="6" id="KW-0282">Flagellum</keyword>
<feature type="domain" description="Flagellar basal-body/hook protein C-terminal" evidence="5">
    <location>
        <begin position="67"/>
        <end position="105"/>
    </location>
</feature>
<protein>
    <submittedName>
        <fullName evidence="6">Flagellar basal body rod protein</fullName>
    </submittedName>
</protein>
<sequence>MSISGITNTATSGMLAQQKRVANIANNVANVDTPGYQRLNTNLSSTTPSGVAATTTVSDTPASTPDTSNVDLLDEMTGLIGSEHAFAANAKVFETGADMWDMLMSIKRD</sequence>
<dbReference type="GO" id="GO:0044780">
    <property type="term" value="P:bacterial-type flagellum assembly"/>
    <property type="evidence" value="ECO:0007669"/>
    <property type="project" value="InterPro"/>
</dbReference>
<evidence type="ECO:0000313" key="6">
    <source>
        <dbReference type="EMBL" id="THF52135.1"/>
    </source>
</evidence>
<comment type="subcellular location">
    <subcellularLocation>
        <location evidence="1">Bacterial flagellum basal body</location>
    </subcellularLocation>
</comment>
<proteinExistence type="inferred from homology"/>
<feature type="domain" description="Flagellar basal body rod protein N-terminal" evidence="4">
    <location>
        <begin position="8"/>
        <end position="37"/>
    </location>
</feature>
<evidence type="ECO:0000256" key="3">
    <source>
        <dbReference type="SAM" id="MobiDB-lite"/>
    </source>
</evidence>
<evidence type="ECO:0000256" key="1">
    <source>
        <dbReference type="ARBA" id="ARBA00004117"/>
    </source>
</evidence>
<dbReference type="Pfam" id="PF06429">
    <property type="entry name" value="Flg_bbr_C"/>
    <property type="match status" value="1"/>
</dbReference>
<keyword evidence="6" id="KW-0966">Cell projection</keyword>
<evidence type="ECO:0000256" key="2">
    <source>
        <dbReference type="ARBA" id="ARBA00009677"/>
    </source>
</evidence>
<comment type="similarity">
    <text evidence="2">Belongs to the flagella basal body rod proteins family.</text>
</comment>
<evidence type="ECO:0000259" key="4">
    <source>
        <dbReference type="Pfam" id="PF00460"/>
    </source>
</evidence>